<proteinExistence type="predicted"/>
<dbReference type="Proteomes" id="UP000324678">
    <property type="component" value="Chromosome"/>
</dbReference>
<evidence type="ECO:0000256" key="3">
    <source>
        <dbReference type="ARBA" id="ARBA00023002"/>
    </source>
</evidence>
<dbReference type="OrthoDB" id="1643408at2"/>
<dbReference type="AlphaFoldDB" id="A0A5C1YIP5"/>
<evidence type="ECO:0000256" key="1">
    <source>
        <dbReference type="ARBA" id="ARBA00022630"/>
    </source>
</evidence>
<dbReference type="GO" id="GO:0016491">
    <property type="term" value="F:oxidoreductase activity"/>
    <property type="evidence" value="ECO:0007669"/>
    <property type="project" value="UniProtKB-KW"/>
</dbReference>
<keyword evidence="3" id="KW-0560">Oxidoreductase</keyword>
<dbReference type="PANTHER" id="PTHR43408">
    <property type="entry name" value="FMN REDUCTASE (NADPH)"/>
    <property type="match status" value="1"/>
</dbReference>
<dbReference type="InterPro" id="IPR051814">
    <property type="entry name" value="NAD(P)H-dep_FMN_reductase"/>
</dbReference>
<dbReference type="InterPro" id="IPR029039">
    <property type="entry name" value="Flavoprotein-like_sf"/>
</dbReference>
<keyword evidence="1" id="KW-0285">Flavoprotein</keyword>
<sequence>MPSLVVLSGNPRTPSKTSAAAVDLAERIADASGLAAIAEPVVVELAELGGAVLDPSDPRTVAARATVAAASVLVVATPAYKGSYTGLLKAFLDGYGPSSLEGVAAIPFVVAGSPAHTTLVADIHLRPLLHEVGAETPFGRLAMLESEVADAIARGERFGAWVDARRRLIAATLAEGVIA</sequence>
<gene>
    <name evidence="5" type="ORF">FLP10_11250</name>
</gene>
<evidence type="ECO:0000256" key="2">
    <source>
        <dbReference type="ARBA" id="ARBA00022643"/>
    </source>
</evidence>
<dbReference type="PANTHER" id="PTHR43408:SF2">
    <property type="entry name" value="FMN REDUCTASE (NADPH)"/>
    <property type="match status" value="1"/>
</dbReference>
<evidence type="ECO:0000259" key="4">
    <source>
        <dbReference type="Pfam" id="PF03358"/>
    </source>
</evidence>
<accession>A0A5C1YIP5</accession>
<dbReference type="KEGG" id="ail:FLP10_11250"/>
<protein>
    <submittedName>
        <fullName evidence="5">NADPH-dependent oxidoreductase</fullName>
    </submittedName>
</protein>
<name>A0A5C1YIP5_9MICO</name>
<keyword evidence="2" id="KW-0288">FMN</keyword>
<dbReference type="Gene3D" id="3.40.50.360">
    <property type="match status" value="1"/>
</dbReference>
<dbReference type="SUPFAM" id="SSF52218">
    <property type="entry name" value="Flavoproteins"/>
    <property type="match status" value="1"/>
</dbReference>
<evidence type="ECO:0000313" key="6">
    <source>
        <dbReference type="Proteomes" id="UP000324678"/>
    </source>
</evidence>
<reference evidence="5 6" key="1">
    <citation type="submission" date="2019-09" db="EMBL/GenBank/DDBJ databases">
        <title>Genome sequencing of strain KACC 19306.</title>
        <authorList>
            <person name="Heo J."/>
            <person name="Kim S.-J."/>
            <person name="Kim J.-S."/>
            <person name="Hong S.-B."/>
            <person name="Kwon S.-W."/>
        </authorList>
    </citation>
    <scope>NUCLEOTIDE SEQUENCE [LARGE SCALE GENOMIC DNA]</scope>
    <source>
        <strain evidence="5 6">KACC 19306</strain>
    </source>
</reference>
<dbReference type="InterPro" id="IPR005025">
    <property type="entry name" value="FMN_Rdtase-like_dom"/>
</dbReference>
<keyword evidence="6" id="KW-1185">Reference proteome</keyword>
<evidence type="ECO:0000313" key="5">
    <source>
        <dbReference type="EMBL" id="QEO14927.1"/>
    </source>
</evidence>
<dbReference type="Pfam" id="PF03358">
    <property type="entry name" value="FMN_red"/>
    <property type="match status" value="1"/>
</dbReference>
<feature type="domain" description="NADPH-dependent FMN reductase-like" evidence="4">
    <location>
        <begin position="3"/>
        <end position="137"/>
    </location>
</feature>
<dbReference type="EMBL" id="CP043505">
    <property type="protein sequence ID" value="QEO14927.1"/>
    <property type="molecule type" value="Genomic_DNA"/>
</dbReference>
<organism evidence="5 6">
    <name type="scientific">Agromyces intestinalis</name>
    <dbReference type="NCBI Taxonomy" id="2592652"/>
    <lineage>
        <taxon>Bacteria</taxon>
        <taxon>Bacillati</taxon>
        <taxon>Actinomycetota</taxon>
        <taxon>Actinomycetes</taxon>
        <taxon>Micrococcales</taxon>
        <taxon>Microbacteriaceae</taxon>
        <taxon>Agromyces</taxon>
    </lineage>
</organism>
<dbReference type="RefSeq" id="WP_149160946.1">
    <property type="nucleotide sequence ID" value="NZ_CP043505.1"/>
</dbReference>